<keyword evidence="1" id="KW-1133">Transmembrane helix</keyword>
<evidence type="ECO:0000313" key="2">
    <source>
        <dbReference type="EMBL" id="MBM9617279.1"/>
    </source>
</evidence>
<sequence>MAGAAVGLAVNVVVSLGSASRADLLHGALALGLCVMAGVFAADVAARPGPGWTRMAGLTPRRIRDYVPRSLAVSLVVQAAVLSVLLIIAVVTAATGEGGRPAGALSGTCPGGARPFSPWPGAGDVWPALGGLVLGTVACVLLVRRVVARAGGDEQRRVNARAAVAAWGMTVSVPLLVVSLTMARGLPTPPCAGMTTDVPAQMLSFVALAAAVTAAHCLCVVMLPQAYLGARR</sequence>
<evidence type="ECO:0000313" key="3">
    <source>
        <dbReference type="Proteomes" id="UP000664109"/>
    </source>
</evidence>
<proteinExistence type="predicted"/>
<accession>A0ABS2UJ47</accession>
<feature type="transmembrane region" description="Helical" evidence="1">
    <location>
        <begin position="164"/>
        <end position="183"/>
    </location>
</feature>
<protein>
    <submittedName>
        <fullName evidence="2">Uncharacterized protein</fullName>
    </submittedName>
</protein>
<name>A0ABS2UJ47_9ACTN</name>
<keyword evidence="3" id="KW-1185">Reference proteome</keyword>
<keyword evidence="1" id="KW-0812">Transmembrane</keyword>
<reference evidence="2 3" key="1">
    <citation type="journal article" date="2016" name="Arch. Microbiol.">
        <title>Streptomyces zhihengii sp. nov., isolated from rhizospheric soil of Psammosilene tunicoides.</title>
        <authorList>
            <person name="Huang M.J."/>
            <person name="Fei J.J."/>
            <person name="Salam N."/>
            <person name="Kim C.J."/>
            <person name="Hozzein W.N."/>
            <person name="Xiao M."/>
            <person name="Huang H.Q."/>
            <person name="Li W.J."/>
        </authorList>
    </citation>
    <scope>NUCLEOTIDE SEQUENCE [LARGE SCALE GENOMIC DNA]</scope>
    <source>
        <strain evidence="2 3">YIM T102</strain>
    </source>
</reference>
<evidence type="ECO:0000256" key="1">
    <source>
        <dbReference type="SAM" id="Phobius"/>
    </source>
</evidence>
<feature type="transmembrane region" description="Helical" evidence="1">
    <location>
        <begin position="66"/>
        <end position="91"/>
    </location>
</feature>
<feature type="transmembrane region" description="Helical" evidence="1">
    <location>
        <begin position="25"/>
        <end position="46"/>
    </location>
</feature>
<organism evidence="2 3">
    <name type="scientific">Streptomyces zhihengii</name>
    <dbReference type="NCBI Taxonomy" id="1818004"/>
    <lineage>
        <taxon>Bacteria</taxon>
        <taxon>Bacillati</taxon>
        <taxon>Actinomycetota</taxon>
        <taxon>Actinomycetes</taxon>
        <taxon>Kitasatosporales</taxon>
        <taxon>Streptomycetaceae</taxon>
        <taxon>Streptomyces</taxon>
    </lineage>
</organism>
<keyword evidence="1" id="KW-0472">Membrane</keyword>
<dbReference type="Proteomes" id="UP000664109">
    <property type="component" value="Unassembled WGS sequence"/>
</dbReference>
<feature type="transmembrane region" description="Helical" evidence="1">
    <location>
        <begin position="125"/>
        <end position="143"/>
    </location>
</feature>
<feature type="transmembrane region" description="Helical" evidence="1">
    <location>
        <begin position="203"/>
        <end position="223"/>
    </location>
</feature>
<comment type="caution">
    <text evidence="2">The sequence shown here is derived from an EMBL/GenBank/DDBJ whole genome shotgun (WGS) entry which is preliminary data.</text>
</comment>
<dbReference type="EMBL" id="JAFEJA010000001">
    <property type="protein sequence ID" value="MBM9617279.1"/>
    <property type="molecule type" value="Genomic_DNA"/>
</dbReference>
<gene>
    <name evidence="2" type="ORF">JE024_00755</name>
</gene>